<dbReference type="EMBL" id="CP001230">
    <property type="protein sequence ID" value="ACO04211.1"/>
    <property type="molecule type" value="Genomic_DNA"/>
</dbReference>
<dbReference type="GO" id="GO:0006565">
    <property type="term" value="P:L-serine catabolic process"/>
    <property type="evidence" value="ECO:0007669"/>
    <property type="project" value="TreeGrafter"/>
</dbReference>
<dbReference type="InterPro" id="IPR001926">
    <property type="entry name" value="TrpB-like_PALP"/>
</dbReference>
<organism evidence="12 13">
    <name type="scientific">Persephonella marina (strain DSM 14350 / EX-H1)</name>
    <dbReference type="NCBI Taxonomy" id="123214"/>
    <lineage>
        <taxon>Bacteria</taxon>
        <taxon>Pseudomonadati</taxon>
        <taxon>Aquificota</taxon>
        <taxon>Aquificia</taxon>
        <taxon>Aquificales</taxon>
        <taxon>Hydrogenothermaceae</taxon>
        <taxon>Persephonella</taxon>
    </lineage>
</organism>
<dbReference type="PANTHER" id="PTHR48078">
    <property type="entry name" value="THREONINE DEHYDRATASE, MITOCHONDRIAL-RELATED"/>
    <property type="match status" value="1"/>
</dbReference>
<evidence type="ECO:0000256" key="3">
    <source>
        <dbReference type="ARBA" id="ARBA00018679"/>
    </source>
</evidence>
<name>C0QTK4_PERMH</name>
<dbReference type="InterPro" id="IPR008712">
    <property type="entry name" value="NinF"/>
</dbReference>
<evidence type="ECO:0000256" key="1">
    <source>
        <dbReference type="ARBA" id="ARBA00001933"/>
    </source>
</evidence>
<dbReference type="AlphaFoldDB" id="C0QTK4"/>
<dbReference type="GO" id="GO:0003941">
    <property type="term" value="F:L-serine ammonia-lyase activity"/>
    <property type="evidence" value="ECO:0007669"/>
    <property type="project" value="TreeGrafter"/>
</dbReference>
<dbReference type="GO" id="GO:0006567">
    <property type="term" value="P:L-threonine catabolic process"/>
    <property type="evidence" value="ECO:0007669"/>
    <property type="project" value="TreeGrafter"/>
</dbReference>
<proteinExistence type="inferred from homology"/>
<dbReference type="STRING" id="123214.PERMA_0223"/>
<evidence type="ECO:0000256" key="2">
    <source>
        <dbReference type="ARBA" id="ARBA00005517"/>
    </source>
</evidence>
<feature type="modified residue" description="N6-(pyridoxal phosphate)lysine" evidence="10">
    <location>
        <position position="109"/>
    </location>
</feature>
<evidence type="ECO:0000256" key="4">
    <source>
        <dbReference type="ARBA" id="ARBA00022898"/>
    </source>
</evidence>
<evidence type="ECO:0000256" key="6">
    <source>
        <dbReference type="ARBA" id="ARBA00049144"/>
    </source>
</evidence>
<dbReference type="EC" id="4.2.3.1" evidence="7 8"/>
<comment type="cofactor">
    <cofactor evidence="1 8 9">
        <name>pyridoxal 5'-phosphate</name>
        <dbReference type="ChEBI" id="CHEBI:597326"/>
    </cofactor>
</comment>
<keyword evidence="4 8" id="KW-0663">Pyridoxal phosphate</keyword>
<dbReference type="InterPro" id="IPR050147">
    <property type="entry name" value="Ser/Thr_Dehydratase"/>
</dbReference>
<feature type="domain" description="Tryptophan synthase beta chain-like PALP" evidence="11">
    <location>
        <begin position="74"/>
        <end position="375"/>
    </location>
</feature>
<gene>
    <name evidence="12" type="primary">thrC_1</name>
    <name evidence="12" type="ordered locus">PERMA_0223</name>
</gene>
<dbReference type="SUPFAM" id="SSF53686">
    <property type="entry name" value="Tryptophan synthase beta subunit-like PLP-dependent enzymes"/>
    <property type="match status" value="1"/>
</dbReference>
<evidence type="ECO:0000256" key="9">
    <source>
        <dbReference type="PIRSR" id="PIRSR038945-1"/>
    </source>
</evidence>
<evidence type="ECO:0000256" key="5">
    <source>
        <dbReference type="ARBA" id="ARBA00023239"/>
    </source>
</evidence>
<comment type="catalytic activity">
    <reaction evidence="6 8">
        <text>O-phospho-L-homoserine + H2O = L-threonine + phosphate</text>
        <dbReference type="Rhea" id="RHEA:10840"/>
        <dbReference type="ChEBI" id="CHEBI:15377"/>
        <dbReference type="ChEBI" id="CHEBI:43474"/>
        <dbReference type="ChEBI" id="CHEBI:57590"/>
        <dbReference type="ChEBI" id="CHEBI:57926"/>
        <dbReference type="EC" id="4.2.3.1"/>
    </reaction>
</comment>
<dbReference type="PIRSF" id="PIRSF038945">
    <property type="entry name" value="Thr_synthase"/>
    <property type="match status" value="1"/>
</dbReference>
<evidence type="ECO:0000256" key="8">
    <source>
        <dbReference type="PIRNR" id="PIRNR038945"/>
    </source>
</evidence>
<feature type="binding site" evidence="9">
    <location>
        <position position="135"/>
    </location>
    <ligand>
        <name>pyridoxal 5'-phosphate</name>
        <dbReference type="ChEBI" id="CHEBI:597326"/>
    </ligand>
</feature>
<reference evidence="12 13" key="1">
    <citation type="journal article" date="2009" name="J. Bacteriol.">
        <title>Complete and draft genome sequences of six members of the Aquificales.</title>
        <authorList>
            <person name="Reysenbach A.L."/>
            <person name="Hamamura N."/>
            <person name="Podar M."/>
            <person name="Griffiths E."/>
            <person name="Ferreira S."/>
            <person name="Hochstein R."/>
            <person name="Heidelberg J."/>
            <person name="Johnson J."/>
            <person name="Mead D."/>
            <person name="Pohorille A."/>
            <person name="Sarmiento M."/>
            <person name="Schweighofer K."/>
            <person name="Seshadri R."/>
            <person name="Voytek M.A."/>
        </authorList>
    </citation>
    <scope>NUCLEOTIDE SEQUENCE [LARGE SCALE GENOMIC DNA]</scope>
    <source>
        <strain evidence="13">DSM 14350 / EX-H1</strain>
    </source>
</reference>
<evidence type="ECO:0000313" key="13">
    <source>
        <dbReference type="Proteomes" id="UP000001366"/>
    </source>
</evidence>
<evidence type="ECO:0000313" key="12">
    <source>
        <dbReference type="EMBL" id="ACO04211.1"/>
    </source>
</evidence>
<dbReference type="Gene3D" id="3.40.50.1100">
    <property type="match status" value="2"/>
</dbReference>
<dbReference type="Pfam" id="PF05810">
    <property type="entry name" value="NinF"/>
    <property type="match status" value="1"/>
</dbReference>
<dbReference type="InterPro" id="IPR036052">
    <property type="entry name" value="TrpB-like_PALP_sf"/>
</dbReference>
<dbReference type="HOGENOM" id="CLU_028142_4_1_0"/>
<protein>
    <recommendedName>
        <fullName evidence="3 7">Threonine synthase</fullName>
        <ecNumber evidence="7 8">4.2.3.1</ecNumber>
    </recommendedName>
</protein>
<evidence type="ECO:0000256" key="7">
    <source>
        <dbReference type="NCBIfam" id="TIGR00260"/>
    </source>
</evidence>
<dbReference type="RefSeq" id="WP_012676449.1">
    <property type="nucleotide sequence ID" value="NC_012440.1"/>
</dbReference>
<dbReference type="Pfam" id="PF00291">
    <property type="entry name" value="PALP"/>
    <property type="match status" value="1"/>
</dbReference>
<keyword evidence="5 8" id="KW-0456">Lyase</keyword>
<dbReference type="GO" id="GO:0009097">
    <property type="term" value="P:isoleucine biosynthetic process"/>
    <property type="evidence" value="ECO:0007669"/>
    <property type="project" value="TreeGrafter"/>
</dbReference>
<dbReference type="CDD" id="cd01563">
    <property type="entry name" value="Thr-synth_1"/>
    <property type="match status" value="1"/>
</dbReference>
<accession>C0QTK4</accession>
<dbReference type="NCBIfam" id="TIGR00260">
    <property type="entry name" value="thrC"/>
    <property type="match status" value="1"/>
</dbReference>
<evidence type="ECO:0000256" key="10">
    <source>
        <dbReference type="PIRSR" id="PIRSR038945-2"/>
    </source>
</evidence>
<dbReference type="GO" id="GO:0004795">
    <property type="term" value="F:threonine synthase activity"/>
    <property type="evidence" value="ECO:0007669"/>
    <property type="project" value="UniProtKB-UniRule"/>
</dbReference>
<dbReference type="InterPro" id="IPR026260">
    <property type="entry name" value="Thr_Synthase_bac/arc"/>
</dbReference>
<dbReference type="GO" id="GO:0009088">
    <property type="term" value="P:threonine biosynthetic process"/>
    <property type="evidence" value="ECO:0007669"/>
    <property type="project" value="UniProtKB-UniRule"/>
</dbReference>
<evidence type="ECO:0000259" key="11">
    <source>
        <dbReference type="Pfam" id="PF00291"/>
    </source>
</evidence>
<dbReference type="Proteomes" id="UP000001366">
    <property type="component" value="Chromosome"/>
</dbReference>
<keyword evidence="8" id="KW-0791">Threonine biosynthesis</keyword>
<sequence length="415" mass="45247">MPKVKALKCKECGKEYPVEPIHVCEFCFGPLEIEYDYDEIKKNISKEKIENGPKSLWRYVDLLPVDNPKVGLSAGFTPLIKAEKLGKELGLKNLYIKDDSVNHPTLSFKDRVVAVALSKAKEFGFDTAACASTGNLANSVAANAAASGMKCYVFIPSNLETNKIIGSLVFNPTVVAVDGNYDDVNRLSSEIANEFGWAFVNINVRPFYSEGSKTLAFEVAEQLGWKAPDAVVAPLASGSLYTKIWKGFNELKEVGLISDNPPRMYGAQAEGCSPIYKAFKENRDWIVPEKPDTIAKSIAIGNPADGPYAVKVGKESSGDMEIASDQEIIEGIKLLARTEGIFTETAGGTTIAVLKKLAEKGAFDPEETVVVYITGNGYKTMEVLEGQLKKPVHIKPSLTEFKEKVIGQTVKAEEK</sequence>
<keyword evidence="8" id="KW-0028">Amino-acid biosynthesis</keyword>
<dbReference type="PANTHER" id="PTHR48078:SF6">
    <property type="entry name" value="L-THREONINE DEHYDRATASE CATABOLIC TDCB"/>
    <property type="match status" value="1"/>
</dbReference>
<dbReference type="UniPathway" id="UPA00050">
    <property type="reaction ID" value="UER00065"/>
</dbReference>
<dbReference type="PaxDb" id="123214-PERMA_0223"/>
<comment type="function">
    <text evidence="8">Catalyzes the gamma-elimination of phosphate from L-phosphohomoserine and the beta-addition of water to produce L-threonine.</text>
</comment>
<dbReference type="OrthoDB" id="9778118at2"/>
<comment type="pathway">
    <text evidence="8">Amino-acid biosynthesis; L-threonine biosynthesis; L-threonine from L-aspartate: step 5/5.</text>
</comment>
<dbReference type="KEGG" id="pmx:PERMA_0223"/>
<dbReference type="eggNOG" id="COG0498">
    <property type="taxonomic scope" value="Bacteria"/>
</dbReference>
<keyword evidence="13" id="KW-1185">Reference proteome</keyword>
<dbReference type="GO" id="GO:0004794">
    <property type="term" value="F:threonine deaminase activity"/>
    <property type="evidence" value="ECO:0007669"/>
    <property type="project" value="TreeGrafter"/>
</dbReference>
<dbReference type="InterPro" id="IPR004450">
    <property type="entry name" value="Thr_synthase-like"/>
</dbReference>
<comment type="similarity">
    <text evidence="2 8">Belongs to the threonine synthase family.</text>
</comment>